<reference evidence="2 3" key="1">
    <citation type="journal article" date="2019" name="Commun. Biol.">
        <title>The bagworm genome reveals a unique fibroin gene that provides high tensile strength.</title>
        <authorList>
            <person name="Kono N."/>
            <person name="Nakamura H."/>
            <person name="Ohtoshi R."/>
            <person name="Tomita M."/>
            <person name="Numata K."/>
            <person name="Arakawa K."/>
        </authorList>
    </citation>
    <scope>NUCLEOTIDE SEQUENCE [LARGE SCALE GENOMIC DNA]</scope>
</reference>
<keyword evidence="1" id="KW-0812">Transmembrane</keyword>
<evidence type="ECO:0000256" key="1">
    <source>
        <dbReference type="SAM" id="Phobius"/>
    </source>
</evidence>
<protein>
    <submittedName>
        <fullName evidence="2">Uncharacterized protein</fullName>
    </submittedName>
</protein>
<dbReference type="EMBL" id="BGZK01000858">
    <property type="protein sequence ID" value="GBP63095.1"/>
    <property type="molecule type" value="Genomic_DNA"/>
</dbReference>
<dbReference type="Proteomes" id="UP000299102">
    <property type="component" value="Unassembled WGS sequence"/>
</dbReference>
<sequence>MTNQCLKASLCRTKRYWVDIVHGFLWHTIVGYLLRLLASSNFVVARLSTLKIGVPRRSEDRPKLGVAGFYSYRNTSPPQHASYFRRCWGGVEQWVGGSGFHRRYRQRFITIDNIGFCLR</sequence>
<keyword evidence="3" id="KW-1185">Reference proteome</keyword>
<feature type="transmembrane region" description="Helical" evidence="1">
    <location>
        <begin position="24"/>
        <end position="47"/>
    </location>
</feature>
<comment type="caution">
    <text evidence="2">The sequence shown here is derived from an EMBL/GenBank/DDBJ whole genome shotgun (WGS) entry which is preliminary data.</text>
</comment>
<keyword evidence="1" id="KW-0472">Membrane</keyword>
<gene>
    <name evidence="2" type="ORF">EVAR_50051_1</name>
</gene>
<name>A0A4C1XLJ9_EUMVA</name>
<organism evidence="2 3">
    <name type="scientific">Eumeta variegata</name>
    <name type="common">Bagworm moth</name>
    <name type="synonym">Eumeta japonica</name>
    <dbReference type="NCBI Taxonomy" id="151549"/>
    <lineage>
        <taxon>Eukaryota</taxon>
        <taxon>Metazoa</taxon>
        <taxon>Ecdysozoa</taxon>
        <taxon>Arthropoda</taxon>
        <taxon>Hexapoda</taxon>
        <taxon>Insecta</taxon>
        <taxon>Pterygota</taxon>
        <taxon>Neoptera</taxon>
        <taxon>Endopterygota</taxon>
        <taxon>Lepidoptera</taxon>
        <taxon>Glossata</taxon>
        <taxon>Ditrysia</taxon>
        <taxon>Tineoidea</taxon>
        <taxon>Psychidae</taxon>
        <taxon>Oiketicinae</taxon>
        <taxon>Eumeta</taxon>
    </lineage>
</organism>
<dbReference type="AlphaFoldDB" id="A0A4C1XLJ9"/>
<keyword evidence="1" id="KW-1133">Transmembrane helix</keyword>
<evidence type="ECO:0000313" key="3">
    <source>
        <dbReference type="Proteomes" id="UP000299102"/>
    </source>
</evidence>
<evidence type="ECO:0000313" key="2">
    <source>
        <dbReference type="EMBL" id="GBP63095.1"/>
    </source>
</evidence>
<proteinExistence type="predicted"/>
<accession>A0A4C1XLJ9</accession>